<dbReference type="AlphaFoldDB" id="A0A8H5D4K6"/>
<feature type="compositionally biased region" description="Polar residues" evidence="1">
    <location>
        <begin position="408"/>
        <end position="417"/>
    </location>
</feature>
<comment type="caution">
    <text evidence="2">The sequence shown here is derived from an EMBL/GenBank/DDBJ whole genome shotgun (WGS) entry which is preliminary data.</text>
</comment>
<proteinExistence type="predicted"/>
<feature type="compositionally biased region" description="Polar residues" evidence="1">
    <location>
        <begin position="174"/>
        <end position="185"/>
    </location>
</feature>
<evidence type="ECO:0000313" key="2">
    <source>
        <dbReference type="EMBL" id="KAF5352598.1"/>
    </source>
</evidence>
<reference evidence="2 3" key="1">
    <citation type="journal article" date="2020" name="ISME J.">
        <title>Uncovering the hidden diversity of litter-decomposition mechanisms in mushroom-forming fungi.</title>
        <authorList>
            <person name="Floudas D."/>
            <person name="Bentzer J."/>
            <person name="Ahren D."/>
            <person name="Johansson T."/>
            <person name="Persson P."/>
            <person name="Tunlid A."/>
        </authorList>
    </citation>
    <scope>NUCLEOTIDE SEQUENCE [LARGE SCALE GENOMIC DNA]</scope>
    <source>
        <strain evidence="2 3">CBS 146.42</strain>
    </source>
</reference>
<feature type="compositionally biased region" description="Acidic residues" evidence="1">
    <location>
        <begin position="312"/>
        <end position="331"/>
    </location>
</feature>
<sequence>MGFFAGAHNFIIDGPSDAQGEGNHQDIVNQALEKARVAVDNAAKFQRSTGAGVPGASGLAISMPTSSSCNTGGHATDVSRILGEGNQSLMFNAEDAAFGAAITSMSAEEKTKMKAELAEMRKKLDARKARKEQKIANGEGRFGRKSGTPDQGYLVGGSRNGGFAAIAASSEVVNGTGNQGQSSLLPPQPMFPGQAPPGSHPPLPPQLQGPPPSFDPSNPEFQQFLRMKNFGPMAPMGVPGPLPPFSMMPNGPPGSFPSMNMNFLPPPNFYPPQGPLPNTGGISTYPPQPALATQQHNDEIPNTDPEYAITVEPDEEEPGETSKEDAEELREDELRVPVHIEAPTSSMNTIASPTPQVAVGSATTSINAESNLVYPSYGSTSPATLSPPQKEKKKRRRSSPIPLVIRNLFSSSEKARV</sequence>
<feature type="region of interest" description="Disordered" evidence="1">
    <location>
        <begin position="125"/>
        <end position="155"/>
    </location>
</feature>
<dbReference type="OrthoDB" id="3123726at2759"/>
<protein>
    <submittedName>
        <fullName evidence="2">Uncharacterized protein</fullName>
    </submittedName>
</protein>
<feature type="compositionally biased region" description="Polar residues" evidence="1">
    <location>
        <begin position="343"/>
        <end position="370"/>
    </location>
</feature>
<accession>A0A8H5D4K6</accession>
<dbReference type="Proteomes" id="UP000559027">
    <property type="component" value="Unassembled WGS sequence"/>
</dbReference>
<feature type="compositionally biased region" description="Polar residues" evidence="1">
    <location>
        <begin position="377"/>
        <end position="387"/>
    </location>
</feature>
<gene>
    <name evidence="2" type="ORF">D9756_006333</name>
</gene>
<feature type="compositionally biased region" description="Pro residues" evidence="1">
    <location>
        <begin position="186"/>
        <end position="214"/>
    </location>
</feature>
<organism evidence="2 3">
    <name type="scientific">Leucocoprinus leucothites</name>
    <dbReference type="NCBI Taxonomy" id="201217"/>
    <lineage>
        <taxon>Eukaryota</taxon>
        <taxon>Fungi</taxon>
        <taxon>Dikarya</taxon>
        <taxon>Basidiomycota</taxon>
        <taxon>Agaricomycotina</taxon>
        <taxon>Agaricomycetes</taxon>
        <taxon>Agaricomycetidae</taxon>
        <taxon>Agaricales</taxon>
        <taxon>Agaricineae</taxon>
        <taxon>Agaricaceae</taxon>
        <taxon>Leucocoprinus</taxon>
    </lineage>
</organism>
<evidence type="ECO:0000313" key="3">
    <source>
        <dbReference type="Proteomes" id="UP000559027"/>
    </source>
</evidence>
<feature type="region of interest" description="Disordered" evidence="1">
    <location>
        <begin position="174"/>
        <end position="220"/>
    </location>
</feature>
<dbReference type="EMBL" id="JAACJO010000011">
    <property type="protein sequence ID" value="KAF5352598.1"/>
    <property type="molecule type" value="Genomic_DNA"/>
</dbReference>
<feature type="region of interest" description="Disordered" evidence="1">
    <location>
        <begin position="267"/>
        <end position="417"/>
    </location>
</feature>
<name>A0A8H5D4K6_9AGAR</name>
<keyword evidence="3" id="KW-1185">Reference proteome</keyword>
<evidence type="ECO:0000256" key="1">
    <source>
        <dbReference type="SAM" id="MobiDB-lite"/>
    </source>
</evidence>